<dbReference type="RefSeq" id="WP_036114468.1">
    <property type="nucleotide sequence ID" value="NZ_JAJA02000001.1"/>
</dbReference>
<reference evidence="2 3" key="1">
    <citation type="journal article" date="2014" name="Genome Announc.">
        <title>Draft Genome Sequence of Lysobacter capsici AZ78, a Bacterium Antagonistic to Plant-Pathogenic Oomycetes.</title>
        <authorList>
            <person name="Puopolo G."/>
            <person name="Sonego P."/>
            <person name="Engelen K."/>
            <person name="Pertot I."/>
        </authorList>
    </citation>
    <scope>NUCLEOTIDE SEQUENCE [LARGE SCALE GENOMIC DNA]</scope>
    <source>
        <strain evidence="2 3">AZ78</strain>
    </source>
</reference>
<feature type="transmembrane region" description="Helical" evidence="1">
    <location>
        <begin position="73"/>
        <end position="92"/>
    </location>
</feature>
<name>A0A108U860_9GAMM</name>
<keyword evidence="1" id="KW-0472">Membrane</keyword>
<dbReference type="EMBL" id="JAJA02000001">
    <property type="protein sequence ID" value="KWS04309.1"/>
    <property type="molecule type" value="Genomic_DNA"/>
</dbReference>
<evidence type="ECO:0000313" key="3">
    <source>
        <dbReference type="Proteomes" id="UP000023435"/>
    </source>
</evidence>
<dbReference type="OrthoDB" id="670562at2"/>
<comment type="caution">
    <text evidence="2">The sequence shown here is derived from an EMBL/GenBank/DDBJ whole genome shotgun (WGS) entry which is preliminary data.</text>
</comment>
<keyword evidence="3" id="KW-1185">Reference proteome</keyword>
<feature type="transmembrane region" description="Helical" evidence="1">
    <location>
        <begin position="104"/>
        <end position="124"/>
    </location>
</feature>
<organism evidence="2 3">
    <name type="scientific">Lysobacter capsici AZ78</name>
    <dbReference type="NCBI Taxonomy" id="1444315"/>
    <lineage>
        <taxon>Bacteria</taxon>
        <taxon>Pseudomonadati</taxon>
        <taxon>Pseudomonadota</taxon>
        <taxon>Gammaproteobacteria</taxon>
        <taxon>Lysobacterales</taxon>
        <taxon>Lysobacteraceae</taxon>
        <taxon>Lysobacter</taxon>
    </lineage>
</organism>
<dbReference type="Proteomes" id="UP000023435">
    <property type="component" value="Unassembled WGS sequence"/>
</dbReference>
<dbReference type="AlphaFoldDB" id="A0A108U860"/>
<feature type="transmembrane region" description="Helical" evidence="1">
    <location>
        <begin position="48"/>
        <end position="67"/>
    </location>
</feature>
<keyword evidence="1" id="KW-1133">Transmembrane helix</keyword>
<gene>
    <name evidence="2" type="ORF">AZ78_1858</name>
</gene>
<feature type="transmembrane region" description="Helical" evidence="1">
    <location>
        <begin position="6"/>
        <end position="28"/>
    </location>
</feature>
<keyword evidence="1" id="KW-0812">Transmembrane</keyword>
<sequence>MTATTWIHLGGLHSLAFALFHMAFWKLFRWRDTLRSATVADRAIVQILNLRLIYVFLGIAALCFVYTDELQTTALGRALLLGMSLFWVGRTIEQFVFLRINRPMVHVLTALFVLGAAIFVMPLLPATCLHTECE</sequence>
<evidence type="ECO:0008006" key="4">
    <source>
        <dbReference type="Google" id="ProtNLM"/>
    </source>
</evidence>
<evidence type="ECO:0000313" key="2">
    <source>
        <dbReference type="EMBL" id="KWS04309.1"/>
    </source>
</evidence>
<accession>A0A108U860</accession>
<protein>
    <recommendedName>
        <fullName evidence="4">Transmembrane protein</fullName>
    </recommendedName>
</protein>
<proteinExistence type="predicted"/>
<evidence type="ECO:0000256" key="1">
    <source>
        <dbReference type="SAM" id="Phobius"/>
    </source>
</evidence>